<accession>A0A6J5LHV1</accession>
<dbReference type="PANTHER" id="PTHR45982:SF1">
    <property type="entry name" value="REGULATOR OF CHROMOSOME CONDENSATION"/>
    <property type="match status" value="1"/>
</dbReference>
<reference evidence="1" key="1">
    <citation type="submission" date="2020-04" db="EMBL/GenBank/DDBJ databases">
        <authorList>
            <person name="Chiriac C."/>
            <person name="Salcher M."/>
            <person name="Ghai R."/>
            <person name="Kavagutti S V."/>
        </authorList>
    </citation>
    <scope>NUCLEOTIDE SEQUENCE</scope>
</reference>
<evidence type="ECO:0000313" key="1">
    <source>
        <dbReference type="EMBL" id="CAB4132883.1"/>
    </source>
</evidence>
<dbReference type="PANTHER" id="PTHR45982">
    <property type="entry name" value="REGULATOR OF CHROMOSOME CONDENSATION"/>
    <property type="match status" value="1"/>
</dbReference>
<dbReference type="Pfam" id="PF13540">
    <property type="entry name" value="RCC1_2"/>
    <property type="match status" value="1"/>
</dbReference>
<proteinExistence type="predicted"/>
<protein>
    <submittedName>
        <fullName evidence="1">Regulator of chromosome condensation, RCC1</fullName>
    </submittedName>
</protein>
<dbReference type="InterPro" id="IPR051553">
    <property type="entry name" value="Ran_GTPase-activating"/>
</dbReference>
<gene>
    <name evidence="1" type="ORF">UFOVP250_4</name>
</gene>
<name>A0A6J5LHV1_9CAUD</name>
<dbReference type="PRINTS" id="PR00633">
    <property type="entry name" value="RCCNDNSATION"/>
</dbReference>
<dbReference type="InterPro" id="IPR000408">
    <property type="entry name" value="Reg_chr_condens"/>
</dbReference>
<dbReference type="PROSITE" id="PS50012">
    <property type="entry name" value="RCC1_3"/>
    <property type="match status" value="14"/>
</dbReference>
<dbReference type="EMBL" id="LR796270">
    <property type="protein sequence ID" value="CAB4132883.1"/>
    <property type="molecule type" value="Genomic_DNA"/>
</dbReference>
<sequence>MKNFYLLGGNSATLSAGYPLFAWGLNTSGQLGDGTLVNKSSPVKIGSSSWTKISAGTNFTLAIRNDGSLFGWGYYGDGQFGNNSSYAIWANTISPTLSWIQIATSDQACFYAIRSDGALFSWGLNTWGELGISSTVTSISSPVQVGTSSWAQIAAGAGYALGITSLGALYGWGQNGMGQCGTGIASSVLTSSPVKIGSSSWSKISAGPRASFGILTTGALYSWGYLYRGNLGTGITNLAPLSTNTGFSWSKVSVGKSYSLAIRSDGLLFGWGTKINQFWDPNDITQNGPQTTSPIQIGSSSWSQVSVGQDYQLAITSVGALYAWGLNTNGQWGDGSAIGGGSISPIKIGNSSWSQVVASGSTSYGISSTGGLYTWGLNASGQLGDGTIVDKSSPVKIGTSSWVQISAYADGNVLGITSTKALYGWGSNANGEIGDNTLVNKSSPVKIGSSSWNQVASGGGFSLGILSTGALYSWGYNGGGACADGGASRSSPVKVGSSSWTKVSASYTAGYGILTTGALFSWGVDLYGGQLGIGSVTHIVQSSPVQIGTSSWSQVSAGLDGVVLGLTTSGTNNLYSWGDDYYQTCASGVGTFSPVKIGSSSWSQVSTGQFHVIGIDTVGSLYGWGADNYNGNYNGLENGISSPVRIGTSSWSQISAGYQYTLAIRNDGALFSWGDNTYGQLGYTGAATYVPTLVSASSWTTIRASDYTSMGISSGNLYAWGYYNRNFGDMINQPYGSNVSSPTRIGSLSSWTDCAPNGNGSLGLTSGLGNFYTCGLSTYAGYNAYQSTPVKIGSLSWTQVSAGNGGALGITPNGSLYAWGSKYYMGDGNYYDSASPRKIGNSSWSQVSAGLQFALGLTAVGSFGVLYAWGYNAMGQLGDGTVVDKSSPVKIGSSSWSKIAAGVDTGYGITAVGALYAWGYNGYGQLGDGTVANKSSPIHVGALSWTNVWAGLGNFVVASRFVVGAVYAWGDNTYGQLGDGTVVSKSSPVQIGTQSWIQISVGVSSSYGIATSNTGLQTGALWAWGYNGNGELGDGTVGIHKSSPVKIGNLSSWTLVDAGGEQVLALTR</sequence>
<organism evidence="1">
    <name type="scientific">uncultured Caudovirales phage</name>
    <dbReference type="NCBI Taxonomy" id="2100421"/>
    <lineage>
        <taxon>Viruses</taxon>
        <taxon>Duplodnaviria</taxon>
        <taxon>Heunggongvirae</taxon>
        <taxon>Uroviricota</taxon>
        <taxon>Caudoviricetes</taxon>
        <taxon>Peduoviridae</taxon>
        <taxon>Maltschvirus</taxon>
        <taxon>Maltschvirus maltsch</taxon>
    </lineage>
</organism>
<dbReference type="InterPro" id="IPR009091">
    <property type="entry name" value="RCC1/BLIP-II"/>
</dbReference>
<dbReference type="Gene3D" id="2.130.10.30">
    <property type="entry name" value="Regulator of chromosome condensation 1/beta-lactamase-inhibitor protein II"/>
    <property type="match status" value="5"/>
</dbReference>
<dbReference type="SUPFAM" id="SSF50985">
    <property type="entry name" value="RCC1/BLIP-II"/>
    <property type="match status" value="4"/>
</dbReference>
<dbReference type="Pfam" id="PF00415">
    <property type="entry name" value="RCC1"/>
    <property type="match status" value="9"/>
</dbReference>
<dbReference type="GO" id="GO:0005085">
    <property type="term" value="F:guanyl-nucleotide exchange factor activity"/>
    <property type="evidence" value="ECO:0007669"/>
    <property type="project" value="TreeGrafter"/>
</dbReference>